<dbReference type="Pfam" id="PF26133">
    <property type="entry name" value="DUF8039"/>
    <property type="match status" value="1"/>
</dbReference>
<dbReference type="InterPro" id="IPR058352">
    <property type="entry name" value="DUF8039"/>
</dbReference>
<feature type="compositionally biased region" description="Low complexity" evidence="1">
    <location>
        <begin position="99"/>
        <end position="110"/>
    </location>
</feature>
<feature type="domain" description="DUF8039" evidence="2">
    <location>
        <begin position="1"/>
        <end position="72"/>
    </location>
</feature>
<feature type="region of interest" description="Disordered" evidence="1">
    <location>
        <begin position="74"/>
        <end position="139"/>
    </location>
</feature>
<reference evidence="3" key="1">
    <citation type="submission" date="2015-04" db="UniProtKB">
        <authorList>
            <consortium name="EnsemblPlants"/>
        </authorList>
    </citation>
    <scope>IDENTIFICATION</scope>
</reference>
<organism evidence="3">
    <name type="scientific">Oryza punctata</name>
    <name type="common">Red rice</name>
    <dbReference type="NCBI Taxonomy" id="4537"/>
    <lineage>
        <taxon>Eukaryota</taxon>
        <taxon>Viridiplantae</taxon>
        <taxon>Streptophyta</taxon>
        <taxon>Embryophyta</taxon>
        <taxon>Tracheophyta</taxon>
        <taxon>Spermatophyta</taxon>
        <taxon>Magnoliopsida</taxon>
        <taxon>Liliopsida</taxon>
        <taxon>Poales</taxon>
        <taxon>Poaceae</taxon>
        <taxon>BOP clade</taxon>
        <taxon>Oryzoideae</taxon>
        <taxon>Oryzeae</taxon>
        <taxon>Oryzinae</taxon>
        <taxon>Oryza</taxon>
    </lineage>
</organism>
<feature type="compositionally biased region" description="Pro residues" evidence="1">
    <location>
        <begin position="74"/>
        <end position="86"/>
    </location>
</feature>
<dbReference type="Gramene" id="OPUNC09G04100.1">
    <property type="protein sequence ID" value="OPUNC09G04100.1"/>
    <property type="gene ID" value="OPUNC09G04100"/>
</dbReference>
<evidence type="ECO:0000259" key="2">
    <source>
        <dbReference type="Pfam" id="PF26133"/>
    </source>
</evidence>
<feature type="compositionally biased region" description="Basic and acidic residues" evidence="1">
    <location>
        <begin position="189"/>
        <end position="215"/>
    </location>
</feature>
<evidence type="ECO:0000256" key="1">
    <source>
        <dbReference type="SAM" id="MobiDB-lite"/>
    </source>
</evidence>
<sequence length="385" mass="43899">MTPCELHTPARNITIMVATGVVILPESNNSQQIHYRSIQAGYAKVAADRVGETTLGEVEHGFILWRKRYIVIPGAPPRLPSPPRPIISPLRSPDRESAQRQSPTPQSPIRSPRPRSPPAQVIKRMSTVRTKRPTKRKLPYEMTTEENAKVVKGEVKAFFSNVREKMKKNAEDAKMLPSHELRKLVVQYEKARRERNKSPPRSDYERSLHKSYKESKRTKKQGKDVAQLGMQSKQTIEPLIVQQSHVEYDHDALIQMLKDTGLTSEALLGQKSPPKATVHIDTWKTSYVYGRSLVNPNAWCLQQPKNTNLCGYCICEHLLHYSLKTEKSIDLQWKKDRVIRDDQIKAIQESLAEFIIDQVINPEGAYHFDGRLHPKTFTLGGSKFG</sequence>
<dbReference type="HOGENOM" id="CLU_579230_0_0_1"/>
<dbReference type="EnsemblPlants" id="OPUNC09G04100.1">
    <property type="protein sequence ID" value="OPUNC09G04100.1"/>
    <property type="gene ID" value="OPUNC09G04100"/>
</dbReference>
<feature type="region of interest" description="Disordered" evidence="1">
    <location>
        <begin position="189"/>
        <end position="226"/>
    </location>
</feature>
<proteinExistence type="predicted"/>
<reference evidence="3" key="2">
    <citation type="submission" date="2018-05" db="EMBL/GenBank/DDBJ databases">
        <title>OpunRS2 (Oryza punctata Reference Sequence Version 2).</title>
        <authorList>
            <person name="Zhang J."/>
            <person name="Kudrna D."/>
            <person name="Lee S."/>
            <person name="Talag J."/>
            <person name="Welchert J."/>
            <person name="Wing R.A."/>
        </authorList>
    </citation>
    <scope>NUCLEOTIDE SEQUENCE [LARGE SCALE GENOMIC DNA]</scope>
</reference>
<evidence type="ECO:0000313" key="3">
    <source>
        <dbReference type="EnsemblPlants" id="OPUNC09G04100.1"/>
    </source>
</evidence>
<keyword evidence="4" id="KW-1185">Reference proteome</keyword>
<name>A0A0E0LZJ5_ORYPU</name>
<dbReference type="AlphaFoldDB" id="A0A0E0LZJ5"/>
<accession>A0A0E0LZJ5</accession>
<evidence type="ECO:0000313" key="4">
    <source>
        <dbReference type="Proteomes" id="UP000026962"/>
    </source>
</evidence>
<dbReference type="Proteomes" id="UP000026962">
    <property type="component" value="Chromosome 9"/>
</dbReference>
<protein>
    <recommendedName>
        <fullName evidence="2">DUF8039 domain-containing protein</fullName>
    </recommendedName>
</protein>